<gene>
    <name evidence="3" type="ORF">K8V06_03395</name>
</gene>
<comment type="caution">
    <text evidence="3">The sequence shown here is derived from an EMBL/GenBank/DDBJ whole genome shotgun (WGS) entry which is preliminary data.</text>
</comment>
<evidence type="ECO:0000313" key="4">
    <source>
        <dbReference type="Proteomes" id="UP000759256"/>
    </source>
</evidence>
<feature type="transmembrane region" description="Helical" evidence="2">
    <location>
        <begin position="37"/>
        <end position="57"/>
    </location>
</feature>
<organism evidence="3 4">
    <name type="scientific">Ligilactobacillus salivarius</name>
    <dbReference type="NCBI Taxonomy" id="1624"/>
    <lineage>
        <taxon>Bacteria</taxon>
        <taxon>Bacillati</taxon>
        <taxon>Bacillota</taxon>
        <taxon>Bacilli</taxon>
        <taxon>Lactobacillales</taxon>
        <taxon>Lactobacillaceae</taxon>
        <taxon>Ligilactobacillus</taxon>
    </lineage>
</organism>
<proteinExistence type="predicted"/>
<evidence type="ECO:0000313" key="3">
    <source>
        <dbReference type="EMBL" id="HJG15171.1"/>
    </source>
</evidence>
<accession>A0A921LK24</accession>
<keyword evidence="2" id="KW-1133">Transmembrane helix</keyword>
<feature type="region of interest" description="Disordered" evidence="1">
    <location>
        <begin position="64"/>
        <end position="85"/>
    </location>
</feature>
<reference evidence="3" key="2">
    <citation type="submission" date="2021-09" db="EMBL/GenBank/DDBJ databases">
        <authorList>
            <person name="Gilroy R."/>
        </authorList>
    </citation>
    <scope>NUCLEOTIDE SEQUENCE</scope>
    <source>
        <strain evidence="3">CHK189-29639</strain>
    </source>
</reference>
<feature type="compositionally biased region" description="Low complexity" evidence="1">
    <location>
        <begin position="64"/>
        <end position="75"/>
    </location>
</feature>
<sequence>MDLFVSILTLVGVVALIVGLIWLIVNLVRKKPLRVPGIVSAAGALLVIVGSLAITAIEQQQVNTTEDTTYSTESESSLESESSESKVYGLNEQYKNDMYGLKITQADQNFDDHGMSLINGDIPTLKVSQQNGIQITVDYENIDSSEGFLPSIWNFKVYDDDGKTGEIINQQEGQDEVSKGHIGTTHFWVNLQKPYADTKYIEIEYGDIQFKINLNH</sequence>
<reference evidence="3" key="1">
    <citation type="journal article" date="2021" name="PeerJ">
        <title>Extensive microbial diversity within the chicken gut microbiome revealed by metagenomics and culture.</title>
        <authorList>
            <person name="Gilroy R."/>
            <person name="Ravi A."/>
            <person name="Getino M."/>
            <person name="Pursley I."/>
            <person name="Horton D.L."/>
            <person name="Alikhan N.F."/>
            <person name="Baker D."/>
            <person name="Gharbi K."/>
            <person name="Hall N."/>
            <person name="Watson M."/>
            <person name="Adriaenssens E.M."/>
            <person name="Foster-Nyarko E."/>
            <person name="Jarju S."/>
            <person name="Secka A."/>
            <person name="Antonio M."/>
            <person name="Oren A."/>
            <person name="Chaudhuri R.R."/>
            <person name="La Ragione R."/>
            <person name="Hildebrand F."/>
            <person name="Pallen M.J."/>
        </authorList>
    </citation>
    <scope>NUCLEOTIDE SEQUENCE</scope>
    <source>
        <strain evidence="3">CHK189-29639</strain>
    </source>
</reference>
<evidence type="ECO:0000256" key="1">
    <source>
        <dbReference type="SAM" id="MobiDB-lite"/>
    </source>
</evidence>
<keyword evidence="2" id="KW-0472">Membrane</keyword>
<evidence type="ECO:0000256" key="2">
    <source>
        <dbReference type="SAM" id="Phobius"/>
    </source>
</evidence>
<dbReference type="AlphaFoldDB" id="A0A921LK24"/>
<name>A0A921LK24_9LACO</name>
<protein>
    <recommendedName>
        <fullName evidence="5">DUF4352 domain-containing protein</fullName>
    </recommendedName>
</protein>
<dbReference type="Proteomes" id="UP000759256">
    <property type="component" value="Unassembled WGS sequence"/>
</dbReference>
<evidence type="ECO:0008006" key="5">
    <source>
        <dbReference type="Google" id="ProtNLM"/>
    </source>
</evidence>
<keyword evidence="2" id="KW-0812">Transmembrane</keyword>
<dbReference type="EMBL" id="DYVK01000031">
    <property type="protein sequence ID" value="HJG15171.1"/>
    <property type="molecule type" value="Genomic_DNA"/>
</dbReference>
<feature type="transmembrane region" description="Helical" evidence="2">
    <location>
        <begin position="6"/>
        <end position="25"/>
    </location>
</feature>